<evidence type="ECO:0000313" key="10">
    <source>
        <dbReference type="EMBL" id="CAA7600256.1"/>
    </source>
</evidence>
<dbReference type="InterPro" id="IPR017900">
    <property type="entry name" value="4Fe4S_Fe_S_CS"/>
</dbReference>
<dbReference type="Pfam" id="PF12838">
    <property type="entry name" value="Fer4_7"/>
    <property type="match status" value="1"/>
</dbReference>
<dbReference type="Proteomes" id="UP001071230">
    <property type="component" value="Unassembled WGS sequence"/>
</dbReference>
<dbReference type="NCBIfam" id="NF009410">
    <property type="entry name" value="PRK12771.1"/>
    <property type="match status" value="1"/>
</dbReference>
<protein>
    <submittedName>
        <fullName evidence="11">CoB--CoM heterodisulfide reductase iron-sulfur subunit A</fullName>
    </submittedName>
    <submittedName>
        <fullName evidence="10">Dihydroprymidine dehydrogenase domain II, 4Fe-4S cluster</fullName>
        <ecNumber evidence="10">1.-.-.-</ecNumber>
    </submittedName>
</protein>
<evidence type="ECO:0000256" key="3">
    <source>
        <dbReference type="ARBA" id="ARBA00022485"/>
    </source>
</evidence>
<evidence type="ECO:0000256" key="6">
    <source>
        <dbReference type="ARBA" id="ARBA00023002"/>
    </source>
</evidence>
<dbReference type="RefSeq" id="WP_240983955.1">
    <property type="nucleotide sequence ID" value="NZ_CDGJ01000134.1"/>
</dbReference>
<organism evidence="10">
    <name type="scientific">Acididesulfobacillus acetoxydans</name>
    <dbReference type="NCBI Taxonomy" id="1561005"/>
    <lineage>
        <taxon>Bacteria</taxon>
        <taxon>Bacillati</taxon>
        <taxon>Bacillota</taxon>
        <taxon>Clostridia</taxon>
        <taxon>Eubacteriales</taxon>
        <taxon>Peptococcaceae</taxon>
        <taxon>Acididesulfobacillus</taxon>
    </lineage>
</organism>
<dbReference type="GO" id="GO:0051539">
    <property type="term" value="F:4 iron, 4 sulfur cluster binding"/>
    <property type="evidence" value="ECO:0007669"/>
    <property type="project" value="UniProtKB-KW"/>
</dbReference>
<keyword evidence="3" id="KW-0004">4Fe-4S</keyword>
<evidence type="ECO:0000256" key="2">
    <source>
        <dbReference type="ARBA" id="ARBA00006561"/>
    </source>
</evidence>
<dbReference type="PROSITE" id="PS51379">
    <property type="entry name" value="4FE4S_FER_2"/>
    <property type="match status" value="4"/>
</dbReference>
<dbReference type="SUPFAM" id="SSF51971">
    <property type="entry name" value="Nucleotide-binding domain"/>
    <property type="match status" value="2"/>
</dbReference>
<evidence type="ECO:0000256" key="1">
    <source>
        <dbReference type="ARBA" id="ARBA00001974"/>
    </source>
</evidence>
<comment type="similarity">
    <text evidence="2">Belongs to the HdrA family.</text>
</comment>
<dbReference type="SUPFAM" id="SSF54862">
    <property type="entry name" value="4Fe-4S ferredoxins"/>
    <property type="match status" value="1"/>
</dbReference>
<gene>
    <name evidence="10" type="ORF">DEACI_0908</name>
    <name evidence="11" type="ORF">DEACI_4119</name>
</gene>
<dbReference type="Pfam" id="PF00037">
    <property type="entry name" value="Fer4"/>
    <property type="match status" value="1"/>
</dbReference>
<keyword evidence="5" id="KW-0274">FAD</keyword>
<evidence type="ECO:0000256" key="4">
    <source>
        <dbReference type="ARBA" id="ARBA00022723"/>
    </source>
</evidence>
<dbReference type="Gene3D" id="3.30.70.20">
    <property type="match status" value="2"/>
</dbReference>
<reference evidence="10" key="2">
    <citation type="submission" date="2020-01" db="EMBL/GenBank/DDBJ databases">
        <authorList>
            <person name="Hornung B."/>
        </authorList>
    </citation>
    <scope>NUCLEOTIDE SEQUENCE</scope>
    <source>
        <strain evidence="10">PacBioINE</strain>
    </source>
</reference>
<reference evidence="11" key="1">
    <citation type="submission" date="2014-11" db="EMBL/GenBank/DDBJ databases">
        <authorList>
            <person name="Hornung B.V."/>
        </authorList>
    </citation>
    <scope>NUCLEOTIDE SEQUENCE</scope>
    <source>
        <strain evidence="11">INE</strain>
    </source>
</reference>
<keyword evidence="4" id="KW-0479">Metal-binding</keyword>
<feature type="domain" description="4Fe-4S ferredoxin-type" evidence="9">
    <location>
        <begin position="1035"/>
        <end position="1064"/>
    </location>
</feature>
<dbReference type="SUPFAM" id="SSF51905">
    <property type="entry name" value="FAD/NAD(P)-binding domain"/>
    <property type="match status" value="1"/>
</dbReference>
<name>A0A8S0XAR0_9FIRM</name>
<accession>A0A8S0XAR0</accession>
<dbReference type="Proteomes" id="UP000836597">
    <property type="component" value="Chromosome"/>
</dbReference>
<dbReference type="Gene3D" id="1.10.1060.10">
    <property type="entry name" value="Alpha-helical ferredoxin"/>
    <property type="match status" value="1"/>
</dbReference>
<dbReference type="Gene3D" id="3.50.50.60">
    <property type="entry name" value="FAD/NAD(P)-binding domain"/>
    <property type="match status" value="2"/>
</dbReference>
<keyword evidence="12" id="KW-1185">Reference proteome</keyword>
<dbReference type="PRINTS" id="PR00469">
    <property type="entry name" value="PNDRDTASEII"/>
</dbReference>
<dbReference type="Pfam" id="PF12831">
    <property type="entry name" value="FAD_oxidored"/>
    <property type="match status" value="1"/>
</dbReference>
<dbReference type="Pfam" id="PF07992">
    <property type="entry name" value="Pyr_redox_2"/>
    <property type="match status" value="1"/>
</dbReference>
<dbReference type="GO" id="GO:0046872">
    <property type="term" value="F:metal ion binding"/>
    <property type="evidence" value="ECO:0007669"/>
    <property type="project" value="UniProtKB-KW"/>
</dbReference>
<dbReference type="Gene3D" id="3.40.50.720">
    <property type="entry name" value="NAD(P)-binding Rossmann-like Domain"/>
    <property type="match status" value="1"/>
</dbReference>
<dbReference type="InterPro" id="IPR036188">
    <property type="entry name" value="FAD/NAD-bd_sf"/>
</dbReference>
<keyword evidence="7" id="KW-0408">Iron</keyword>
<sequence>MAEEIRTGVYVCHCGTNIADKVDVEAVGKFAGTLPGVVVSRDYKYMCSDPGQDLIKKDIKELGLNRVVVASCSPRMHEPTFRRALAAAGLNGYLFEMANIREQVSWVSSNPLQATVKAKSLVSGAVRKVKYNRPLEERYVPVNPNVLIVGGGVAGLEAALKIAGSGNQVYLVEREASLGGKMAKFDKTFPTLDCAACILTPKMVEAGQHEKIKLLTYSEVVQVDGFVGNFQVKVRKKARYVDVNKCTGCGDCEAVCPVNTVDKFNEGLSQRKAVFKEFPQAVPNVYQITKTGTPPCRLTCPAGVNVQGYLALTRQGKFSEALALIREAMPLPAVCGRVCFHPCEGECRRGDIDAPVAINAVKRFLADYEAKNGSAQPASAPASGRKVAIVGAGPAGLAAGYYLSRAGHEVVILEGKAEAGGLLRYGIPEYRLPKEILRREIDQIARSGVNIRTNQWLGRDFTLEKLRREYDAVFLALGTSKEQTLGIPGEDLQGVLSSLKFLESANTRAESVRGRVLVIGGGNAAVDAARTALRLGAQSVEIVYRRTRDAMPAFAEEIREAEKEGVKFRFLTAPLRVVGRGGRVQALECQPRQLGEVDAGGRRKSIPATGPNVLLEAELIIAAVGQKVELPASLVGRVALAAKGTVQVDEYGKTTSDGVFAGGDLVSGPSSMVSAIAAGKEAAGIIDAFVRGEALPGPAPKPRPLPKAASVTEFYKAARHEPAQLEPEKRRGLSAEVTVTLSEEEVLDEAKRCLDCGVCSECQECVKVCQAGAIDHRMQDEEVELEVGNIILATGYEILDPSVGVQWGYGRFPNVLTGLQFERLTNASGPTAGRIVREDGREPEAVAILHCIGSRDKNYKEYCSRVCCMASLKFAHLVKDKTKAKVYEFYIDMRAYGKQYEEFYNRVQDEGVNFIRGKGAEVLEKDGRLVIRAEDTLLGVFREVPVDMVILNTALIPRADADAVARLFTIQRSADGFFLESHPKLEPMKTATDGIYLAGTCQGPKDIPDTVAQAAGAAAEALEKISAGRVRVSPITAYCLEELCSGCKTCIPLCPYNAITFSEEKKVALYNEALCKGCGTCVASCPSGAAHMRNFEEEQMLEIIEGVCAL</sequence>
<dbReference type="AlphaFoldDB" id="A0A8S0XAR0"/>
<dbReference type="EMBL" id="CDGJ01000134">
    <property type="protein sequence ID" value="CEJ09634.1"/>
    <property type="molecule type" value="Genomic_DNA"/>
</dbReference>
<dbReference type="Pfam" id="PF14691">
    <property type="entry name" value="Fer4_20"/>
    <property type="match status" value="1"/>
</dbReference>
<dbReference type="PANTHER" id="PTHR43498">
    <property type="entry name" value="FERREDOXIN:COB-COM HETERODISULFIDE REDUCTASE SUBUNIT A"/>
    <property type="match status" value="1"/>
</dbReference>
<dbReference type="PRINTS" id="PR00368">
    <property type="entry name" value="FADPNR"/>
</dbReference>
<dbReference type="EC" id="1.-.-.-" evidence="10"/>
<feature type="domain" description="4Fe-4S ferredoxin-type" evidence="9">
    <location>
        <begin position="237"/>
        <end position="267"/>
    </location>
</feature>
<feature type="domain" description="4Fe-4S ferredoxin-type" evidence="9">
    <location>
        <begin position="750"/>
        <end position="781"/>
    </location>
</feature>
<dbReference type="InterPro" id="IPR017896">
    <property type="entry name" value="4Fe4S_Fe-S-bd"/>
</dbReference>
<evidence type="ECO:0000313" key="12">
    <source>
        <dbReference type="Proteomes" id="UP001071230"/>
    </source>
</evidence>
<keyword evidence="5" id="KW-0285">Flavoprotein</keyword>
<keyword evidence="6 10" id="KW-0560">Oxidoreductase</keyword>
<dbReference type="InterPro" id="IPR009051">
    <property type="entry name" value="Helical_ferredxn"/>
</dbReference>
<dbReference type="GO" id="GO:0016491">
    <property type="term" value="F:oxidoreductase activity"/>
    <property type="evidence" value="ECO:0007669"/>
    <property type="project" value="UniProtKB-KW"/>
</dbReference>
<dbReference type="InterPro" id="IPR028261">
    <property type="entry name" value="DPD_II"/>
</dbReference>
<evidence type="ECO:0000256" key="5">
    <source>
        <dbReference type="ARBA" id="ARBA00022827"/>
    </source>
</evidence>
<feature type="domain" description="4Fe-4S ferredoxin-type" evidence="9">
    <location>
        <begin position="1066"/>
        <end position="1095"/>
    </location>
</feature>
<dbReference type="EMBL" id="LR746496">
    <property type="protein sequence ID" value="CAA7600256.1"/>
    <property type="molecule type" value="Genomic_DNA"/>
</dbReference>
<evidence type="ECO:0000256" key="7">
    <source>
        <dbReference type="ARBA" id="ARBA00023004"/>
    </source>
</evidence>
<dbReference type="InterPro" id="IPR023753">
    <property type="entry name" value="FAD/NAD-binding_dom"/>
</dbReference>
<evidence type="ECO:0000259" key="9">
    <source>
        <dbReference type="PROSITE" id="PS51379"/>
    </source>
</evidence>
<dbReference type="PROSITE" id="PS00198">
    <property type="entry name" value="4FE4S_FER_1"/>
    <property type="match status" value="3"/>
</dbReference>
<evidence type="ECO:0000256" key="8">
    <source>
        <dbReference type="ARBA" id="ARBA00023014"/>
    </source>
</evidence>
<evidence type="ECO:0000313" key="11">
    <source>
        <dbReference type="EMBL" id="CEJ09634.1"/>
    </source>
</evidence>
<proteinExistence type="inferred from homology"/>
<dbReference type="SUPFAM" id="SSF46548">
    <property type="entry name" value="alpha-helical ferredoxin"/>
    <property type="match status" value="2"/>
</dbReference>
<dbReference type="InterPro" id="IPR039650">
    <property type="entry name" value="HdrA-like"/>
</dbReference>
<comment type="cofactor">
    <cofactor evidence="1">
        <name>FAD</name>
        <dbReference type="ChEBI" id="CHEBI:57692"/>
    </cofactor>
</comment>
<dbReference type="PANTHER" id="PTHR43498:SF1">
    <property type="entry name" value="COB--COM HETERODISULFIDE REDUCTASE IRON-SULFUR SUBUNIT A"/>
    <property type="match status" value="1"/>
</dbReference>
<dbReference type="KEGG" id="aacx:DEACI_0908"/>
<keyword evidence="8" id="KW-0411">Iron-sulfur</keyword>